<dbReference type="GO" id="GO:0005509">
    <property type="term" value="F:calcium ion binding"/>
    <property type="evidence" value="ECO:0007669"/>
    <property type="project" value="InterPro"/>
</dbReference>
<dbReference type="EMBL" id="GL833124">
    <property type="protein sequence ID" value="EGB10197.1"/>
    <property type="molecule type" value="Genomic_DNA"/>
</dbReference>
<feature type="non-terminal residue" evidence="4">
    <location>
        <position position="59"/>
    </location>
</feature>
<dbReference type="GO" id="GO:0032588">
    <property type="term" value="C:trans-Golgi network membrane"/>
    <property type="evidence" value="ECO:0007669"/>
    <property type="project" value="TreeGrafter"/>
</dbReference>
<dbReference type="SMART" id="SM00054">
    <property type="entry name" value="EFh"/>
    <property type="match status" value="2"/>
</dbReference>
<dbReference type="InterPro" id="IPR002048">
    <property type="entry name" value="EF_hand_dom"/>
</dbReference>
<dbReference type="CDD" id="cd00051">
    <property type="entry name" value="EFh"/>
    <property type="match status" value="1"/>
</dbReference>
<keyword evidence="5" id="KW-1185">Reference proteome</keyword>
<dbReference type="PANTHER" id="PTHR46311:SF5">
    <property type="entry name" value="EF-HAND DOMAIN-CONTAINING PROTEIN"/>
    <property type="match status" value="1"/>
</dbReference>
<reference evidence="4 5" key="1">
    <citation type="journal article" date="2011" name="Proc. Natl. Acad. Sci. U.S.A.">
        <title>Niche of harmful alga Aureococcus anophagefferens revealed through ecogenomics.</title>
        <authorList>
            <person name="Gobler C.J."/>
            <person name="Berry D.L."/>
            <person name="Dyhrman S.T."/>
            <person name="Wilhelm S.W."/>
            <person name="Salamov A."/>
            <person name="Lobanov A.V."/>
            <person name="Zhang Y."/>
            <person name="Collier J.L."/>
            <person name="Wurch L.L."/>
            <person name="Kustka A.B."/>
            <person name="Dill B.D."/>
            <person name="Shah M."/>
            <person name="VerBerkmoes N.C."/>
            <person name="Kuo A."/>
            <person name="Terry A."/>
            <person name="Pangilinan J."/>
            <person name="Lindquist E.A."/>
            <person name="Lucas S."/>
            <person name="Paulsen I.T."/>
            <person name="Hattenrath-Lehmann T.K."/>
            <person name="Talmage S.C."/>
            <person name="Walker E.A."/>
            <person name="Koch F."/>
            <person name="Burson A.M."/>
            <person name="Marcoval M.A."/>
            <person name="Tang Y.Z."/>
            <person name="Lecleir G.R."/>
            <person name="Coyne K.J."/>
            <person name="Berg G.M."/>
            <person name="Bertrand E.M."/>
            <person name="Saito M.A."/>
            <person name="Gladyshev V.N."/>
            <person name="Grigoriev I.V."/>
        </authorList>
    </citation>
    <scope>NUCLEOTIDE SEQUENCE [LARGE SCALE GENOMIC DNA]</scope>
    <source>
        <strain evidence="5">CCMP 1984</strain>
    </source>
</reference>
<dbReference type="OMA" id="INFARAN"/>
<dbReference type="Gene3D" id="1.10.238.10">
    <property type="entry name" value="EF-hand"/>
    <property type="match status" value="1"/>
</dbReference>
<dbReference type="Proteomes" id="UP000002729">
    <property type="component" value="Unassembled WGS sequence"/>
</dbReference>
<name>F0Y349_AURAN</name>
<dbReference type="InterPro" id="IPR018247">
    <property type="entry name" value="EF_Hand_1_Ca_BS"/>
</dbReference>
<evidence type="ECO:0000256" key="1">
    <source>
        <dbReference type="ARBA" id="ARBA00022737"/>
    </source>
</evidence>
<dbReference type="PROSITE" id="PS00018">
    <property type="entry name" value="EF_HAND_1"/>
    <property type="match status" value="2"/>
</dbReference>
<dbReference type="SUPFAM" id="SSF47473">
    <property type="entry name" value="EF-hand"/>
    <property type="match status" value="1"/>
</dbReference>
<feature type="domain" description="EF-hand" evidence="3">
    <location>
        <begin position="34"/>
        <end position="59"/>
    </location>
</feature>
<dbReference type="AlphaFoldDB" id="F0Y349"/>
<dbReference type="OrthoDB" id="6081786at2759"/>
<dbReference type="GeneID" id="20219682"/>
<organism evidence="5">
    <name type="scientific">Aureococcus anophagefferens</name>
    <name type="common">Harmful bloom alga</name>
    <dbReference type="NCBI Taxonomy" id="44056"/>
    <lineage>
        <taxon>Eukaryota</taxon>
        <taxon>Sar</taxon>
        <taxon>Stramenopiles</taxon>
        <taxon>Ochrophyta</taxon>
        <taxon>Pelagophyceae</taxon>
        <taxon>Pelagomonadales</taxon>
        <taxon>Pelagomonadaceae</taxon>
        <taxon>Aureococcus</taxon>
    </lineage>
</organism>
<protein>
    <recommendedName>
        <fullName evidence="3">EF-hand domain-containing protein</fullName>
    </recommendedName>
</protein>
<keyword evidence="2" id="KW-0106">Calcium</keyword>
<proteinExistence type="predicted"/>
<accession>F0Y349</accession>
<dbReference type="PROSITE" id="PS50222">
    <property type="entry name" value="EF_HAND_2"/>
    <property type="match status" value="2"/>
</dbReference>
<dbReference type="InterPro" id="IPR011992">
    <property type="entry name" value="EF-hand-dom_pair"/>
</dbReference>
<dbReference type="RefSeq" id="XP_009035020.1">
    <property type="nucleotide sequence ID" value="XM_009036772.1"/>
</dbReference>
<dbReference type="PANTHER" id="PTHR46311">
    <property type="entry name" value="CALCIUM-BINDING PROTEIN 8-RELATED"/>
    <property type="match status" value="1"/>
</dbReference>
<evidence type="ECO:0000313" key="4">
    <source>
        <dbReference type="EMBL" id="EGB10197.1"/>
    </source>
</evidence>
<gene>
    <name evidence="4" type="ORF">AURANDRAFT_22969</name>
</gene>
<dbReference type="Pfam" id="PF13499">
    <property type="entry name" value="EF-hand_7"/>
    <property type="match status" value="1"/>
</dbReference>
<dbReference type="KEGG" id="aaf:AURANDRAFT_22969"/>
<feature type="domain" description="EF-hand" evidence="3">
    <location>
        <begin position="1"/>
        <end position="33"/>
    </location>
</feature>
<evidence type="ECO:0000256" key="2">
    <source>
        <dbReference type="ARBA" id="ARBA00022837"/>
    </source>
</evidence>
<dbReference type="InParanoid" id="F0Y349"/>
<evidence type="ECO:0000259" key="3">
    <source>
        <dbReference type="PROSITE" id="PS50222"/>
    </source>
</evidence>
<sequence>MGTKALFDSIDGDGSGEISREELGEAMRTIGVHVKATDVDALMDQIDADGSGAVDMDEF</sequence>
<dbReference type="InterPro" id="IPR051111">
    <property type="entry name" value="Ca-binding_regulatory"/>
</dbReference>
<keyword evidence="1" id="KW-0677">Repeat</keyword>
<evidence type="ECO:0000313" key="5">
    <source>
        <dbReference type="Proteomes" id="UP000002729"/>
    </source>
</evidence>